<evidence type="ECO:0000313" key="5">
    <source>
        <dbReference type="EMBL" id="QDL39843.1"/>
    </source>
</evidence>
<evidence type="ECO:0000259" key="4">
    <source>
        <dbReference type="Pfam" id="PF00135"/>
    </source>
</evidence>
<keyword evidence="6" id="KW-1185">Reference proteome</keyword>
<dbReference type="PROSITE" id="PS00122">
    <property type="entry name" value="CARBOXYLESTERASE_B_1"/>
    <property type="match status" value="1"/>
</dbReference>
<reference evidence="5 6" key="1">
    <citation type="submission" date="2019-01" db="EMBL/GenBank/DDBJ databases">
        <title>Genomic insights into a novel species Rhodoferax sp.</title>
        <authorList>
            <person name="Jin L."/>
        </authorList>
    </citation>
    <scope>NUCLEOTIDE SEQUENCE [LARGE SCALE GENOMIC DNA]</scope>
    <source>
        <strain evidence="5 6">CHu59-6-5</strain>
    </source>
</reference>
<dbReference type="GO" id="GO:0016787">
    <property type="term" value="F:hydrolase activity"/>
    <property type="evidence" value="ECO:0007669"/>
    <property type="project" value="UniProtKB-KW"/>
</dbReference>
<keyword evidence="3" id="KW-0732">Signal</keyword>
<proteinExistence type="inferred from homology"/>
<accession>A0A515DHE4</accession>
<dbReference type="Gene3D" id="3.40.50.1820">
    <property type="entry name" value="alpha/beta hydrolase"/>
    <property type="match status" value="1"/>
</dbReference>
<evidence type="ECO:0000256" key="3">
    <source>
        <dbReference type="RuleBase" id="RU361235"/>
    </source>
</evidence>
<dbReference type="AlphaFoldDB" id="A0A515DHE4"/>
<name>A0A515DHE4_9BURK</name>
<protein>
    <recommendedName>
        <fullName evidence="3">Carboxylic ester hydrolase</fullName>
        <ecNumber evidence="3">3.1.1.-</ecNumber>
    </recommendedName>
</protein>
<comment type="similarity">
    <text evidence="1 3">Belongs to the type-B carboxylesterase/lipase family.</text>
</comment>
<dbReference type="InterPro" id="IPR029058">
    <property type="entry name" value="AB_hydrolase_fold"/>
</dbReference>
<evidence type="ECO:0000313" key="6">
    <source>
        <dbReference type="Proteomes" id="UP000316798"/>
    </source>
</evidence>
<dbReference type="InterPro" id="IPR002018">
    <property type="entry name" value="CarbesteraseB"/>
</dbReference>
<dbReference type="Pfam" id="PF00135">
    <property type="entry name" value="COesterase"/>
    <property type="match status" value="1"/>
</dbReference>
<evidence type="ECO:0000256" key="2">
    <source>
        <dbReference type="ARBA" id="ARBA00022801"/>
    </source>
</evidence>
<dbReference type="EC" id="3.1.1.-" evidence="3"/>
<dbReference type="OrthoDB" id="9775851at2"/>
<dbReference type="KEGG" id="rhf:EUB48_16075"/>
<dbReference type="InterPro" id="IPR050309">
    <property type="entry name" value="Type-B_Carboxylest/Lipase"/>
</dbReference>
<organism evidence="5 6">
    <name type="scientific">Rhodoferax sediminis</name>
    <dbReference type="NCBI Taxonomy" id="2509614"/>
    <lineage>
        <taxon>Bacteria</taxon>
        <taxon>Pseudomonadati</taxon>
        <taxon>Pseudomonadota</taxon>
        <taxon>Betaproteobacteria</taxon>
        <taxon>Burkholderiales</taxon>
        <taxon>Comamonadaceae</taxon>
        <taxon>Rhodoferax</taxon>
    </lineage>
</organism>
<dbReference type="InterPro" id="IPR019826">
    <property type="entry name" value="Carboxylesterase_B_AS"/>
</dbReference>
<dbReference type="SUPFAM" id="SSF53474">
    <property type="entry name" value="alpha/beta-Hydrolases"/>
    <property type="match status" value="1"/>
</dbReference>
<feature type="signal peptide" evidence="3">
    <location>
        <begin position="1"/>
        <end position="24"/>
    </location>
</feature>
<keyword evidence="2 3" id="KW-0378">Hydrolase</keyword>
<dbReference type="PANTHER" id="PTHR11559">
    <property type="entry name" value="CARBOXYLESTERASE"/>
    <property type="match status" value="1"/>
</dbReference>
<feature type="chain" id="PRO_5022271281" description="Carboxylic ester hydrolase" evidence="3">
    <location>
        <begin position="25"/>
        <end position="572"/>
    </location>
</feature>
<dbReference type="Proteomes" id="UP000316798">
    <property type="component" value="Chromosome"/>
</dbReference>
<sequence>MGASRRLIRHALLVFGMVSGAVGASSSFASDVDRRGHVGTGPVVVTADGAIRGYTDKGVNVFLGIPYAEAPVGDLRWQPPQAVKVWRGTRDATKYGGSCPQVTTLGLFAGPTSVNEDCLYLNVFTTGKSRSGQKKPVIVWIHGGGNIDGASNDYDGTKLSTGGPDGVETVVVTLNYRLGVLGTFSHPAVNSEGHAWGNYGTLDQQAALRWVQRNIERFGGDPGRVALGGQSAGAYNVGANLLSPSSKGLFNRAIMQSSPGFVAWLPTAESALATGTSFATAAGCPEADASTARCLRRLSVARILQLQGTLKVGGPHALAMPFVDGTILPMQPEQAWTSGRFNKMPVLGGATKDEAAFFTGINEYFSGPPQTPITAAQYSSLTASGAFCIWCNADRKIPAGLAELYPLSDFGGDASVAYERIGTDGAKCRDLHVMQKLAPQVPTYAYDFTYQTAPFYFPKMPGYKPTAVHTIDIQFLFDNFHGGHLGVNVDQMTGMPRELNAAEEKLSDHLVAAWTHFADTGNPNGTGDAPWPKLTADDSARYFVQAVPISTISVSQYRAAYKCDFFDAQLKY</sequence>
<feature type="domain" description="Carboxylesterase type B" evidence="4">
    <location>
        <begin position="42"/>
        <end position="540"/>
    </location>
</feature>
<evidence type="ECO:0000256" key="1">
    <source>
        <dbReference type="ARBA" id="ARBA00005964"/>
    </source>
</evidence>
<dbReference type="EMBL" id="CP035503">
    <property type="protein sequence ID" value="QDL39843.1"/>
    <property type="molecule type" value="Genomic_DNA"/>
</dbReference>
<gene>
    <name evidence="5" type="ORF">EUB48_16075</name>
</gene>